<dbReference type="PANTHER" id="PTHR34406:SF1">
    <property type="entry name" value="PROTEIN YCEI"/>
    <property type="match status" value="1"/>
</dbReference>
<dbReference type="Proteomes" id="UP000190896">
    <property type="component" value="Unassembled WGS sequence"/>
</dbReference>
<evidence type="ECO:0000259" key="1">
    <source>
        <dbReference type="SMART" id="SM00867"/>
    </source>
</evidence>
<feature type="domain" description="Lipid/polyisoprenoid-binding YceI-like" evidence="1">
    <location>
        <begin position="58"/>
        <end position="222"/>
    </location>
</feature>
<dbReference type="SMART" id="SM00867">
    <property type="entry name" value="YceI"/>
    <property type="match status" value="1"/>
</dbReference>
<dbReference type="AlphaFoldDB" id="A0A1T2KY63"/>
<organism evidence="2 3">
    <name type="scientific">Solemya velesiana gill symbiont</name>
    <dbReference type="NCBI Taxonomy" id="1918948"/>
    <lineage>
        <taxon>Bacteria</taxon>
        <taxon>Pseudomonadati</taxon>
        <taxon>Pseudomonadota</taxon>
        <taxon>Gammaproteobacteria</taxon>
        <taxon>sulfur-oxidizing symbionts</taxon>
    </lineage>
</organism>
<comment type="caution">
    <text evidence="2">The sequence shown here is derived from an EMBL/GenBank/DDBJ whole genome shotgun (WGS) entry which is preliminary data.</text>
</comment>
<name>A0A1T2KY63_9GAMM</name>
<dbReference type="EMBL" id="MPRJ01000002">
    <property type="protein sequence ID" value="OOZ37772.1"/>
    <property type="molecule type" value="Genomic_DNA"/>
</dbReference>
<evidence type="ECO:0000313" key="2">
    <source>
        <dbReference type="EMBL" id="OOZ37772.1"/>
    </source>
</evidence>
<keyword evidence="3" id="KW-1185">Reference proteome</keyword>
<accession>A0A1T2KY63</accession>
<dbReference type="OrthoDB" id="9811006at2"/>
<dbReference type="InterPro" id="IPR007372">
    <property type="entry name" value="Lipid/polyisoprenoid-bd_YceI"/>
</dbReference>
<reference evidence="2 3" key="1">
    <citation type="submission" date="2016-11" db="EMBL/GenBank/DDBJ databases">
        <title>Mixed transmission modes and dynamic genome evolution in an obligate animal-bacterial symbiosis.</title>
        <authorList>
            <person name="Russell S.L."/>
            <person name="Corbett-Detig R.B."/>
            <person name="Cavanaugh C.M."/>
        </authorList>
    </citation>
    <scope>NUCLEOTIDE SEQUENCE [LARGE SCALE GENOMIC DNA]</scope>
    <source>
        <strain evidence="2">Se-Cadez</strain>
    </source>
</reference>
<protein>
    <recommendedName>
        <fullName evidence="1">Lipid/polyisoprenoid-binding YceI-like domain-containing protein</fullName>
    </recommendedName>
</protein>
<dbReference type="SUPFAM" id="SSF101874">
    <property type="entry name" value="YceI-like"/>
    <property type="match status" value="1"/>
</dbReference>
<evidence type="ECO:0000313" key="3">
    <source>
        <dbReference type="Proteomes" id="UP000190896"/>
    </source>
</evidence>
<dbReference type="PANTHER" id="PTHR34406">
    <property type="entry name" value="PROTEIN YCEI"/>
    <property type="match status" value="1"/>
</dbReference>
<sequence>MDMQKQLMNAFVLFVALLGTTGGSFAESSRPCAPFIENSLIDQTLVSTMLGAAESGHLYRLQPTFSSFGFVIDSIIGPIEAEFTSFQGGISLQPSIDTGDGPALVRIEAESLHTRGFFVRGLLKSSTFFDVKNCPDVYFASKSLQRINPDEGLLAGDLTLRGITRPVVFNVDLGAFHDQHIESDGSIRMKAVTSIQRSDFGMDAFPSLAEDRVDLSVELVAERYCNEPTQPEEPALPHRVQQVHHPLNLSGNDFWQ</sequence>
<proteinExistence type="predicted"/>
<dbReference type="Pfam" id="PF04264">
    <property type="entry name" value="YceI"/>
    <property type="match status" value="1"/>
</dbReference>
<dbReference type="RefSeq" id="WP_078485568.1">
    <property type="nucleotide sequence ID" value="NZ_MPRJ01000002.1"/>
</dbReference>
<dbReference type="InterPro" id="IPR036761">
    <property type="entry name" value="TTHA0802/YceI-like_sf"/>
</dbReference>
<dbReference type="Gene3D" id="2.40.128.110">
    <property type="entry name" value="Lipid/polyisoprenoid-binding, YceI-like"/>
    <property type="match status" value="1"/>
</dbReference>
<gene>
    <name evidence="2" type="ORF">BOW51_00455</name>
</gene>